<dbReference type="Proteomes" id="UP000295689">
    <property type="component" value="Unassembled WGS sequence"/>
</dbReference>
<sequence>MMELYDQLKTKMIKITEIPKWGAYLRKQWEIHFAKHLSEEDKNSISLFDTSGFCGYLWHLFSYEKKDCFQGEKAQALFNNQLKNEC</sequence>
<name>A0A4R2BFH6_9BACI</name>
<dbReference type="InterPro" id="IPR025454">
    <property type="entry name" value="DUF4275"/>
</dbReference>
<dbReference type="AlphaFoldDB" id="A0A4R2BFH6"/>
<evidence type="ECO:0000313" key="1">
    <source>
        <dbReference type="EMBL" id="TCN25225.1"/>
    </source>
</evidence>
<keyword evidence="2" id="KW-1185">Reference proteome</keyword>
<reference evidence="1 2" key="1">
    <citation type="journal article" date="2015" name="Stand. Genomic Sci.">
        <title>Genomic Encyclopedia of Bacterial and Archaeal Type Strains, Phase III: the genomes of soil and plant-associated and newly described type strains.</title>
        <authorList>
            <person name="Whitman W.B."/>
            <person name="Woyke T."/>
            <person name="Klenk H.P."/>
            <person name="Zhou Y."/>
            <person name="Lilburn T.G."/>
            <person name="Beck B.J."/>
            <person name="De Vos P."/>
            <person name="Vandamme P."/>
            <person name="Eisen J.A."/>
            <person name="Garrity G."/>
            <person name="Hugenholtz P."/>
            <person name="Kyrpides N.C."/>
        </authorList>
    </citation>
    <scope>NUCLEOTIDE SEQUENCE [LARGE SCALE GENOMIC DNA]</scope>
    <source>
        <strain evidence="1 2">CV53</strain>
    </source>
</reference>
<organism evidence="1 2">
    <name type="scientific">Mesobacillus foraminis</name>
    <dbReference type="NCBI Taxonomy" id="279826"/>
    <lineage>
        <taxon>Bacteria</taxon>
        <taxon>Bacillati</taxon>
        <taxon>Bacillota</taxon>
        <taxon>Bacilli</taxon>
        <taxon>Bacillales</taxon>
        <taxon>Bacillaceae</taxon>
        <taxon>Mesobacillus</taxon>
    </lineage>
</organism>
<proteinExistence type="predicted"/>
<accession>A0A4R2BFH6</accession>
<protein>
    <submittedName>
        <fullName evidence="1">Uncharacterized protein DUF4275</fullName>
    </submittedName>
</protein>
<dbReference type="Pfam" id="PF14101">
    <property type="entry name" value="DUF4275"/>
    <property type="match status" value="1"/>
</dbReference>
<evidence type="ECO:0000313" key="2">
    <source>
        <dbReference type="Proteomes" id="UP000295689"/>
    </source>
</evidence>
<gene>
    <name evidence="1" type="ORF">EV146_106430</name>
</gene>
<dbReference type="EMBL" id="SLVV01000006">
    <property type="protein sequence ID" value="TCN25225.1"/>
    <property type="molecule type" value="Genomic_DNA"/>
</dbReference>
<comment type="caution">
    <text evidence="1">The sequence shown here is derived from an EMBL/GenBank/DDBJ whole genome shotgun (WGS) entry which is preliminary data.</text>
</comment>